<proteinExistence type="predicted"/>
<feature type="region of interest" description="Disordered" evidence="1">
    <location>
        <begin position="1"/>
        <end position="21"/>
    </location>
</feature>
<dbReference type="Proteomes" id="UP000591272">
    <property type="component" value="Unassembled WGS sequence"/>
</dbReference>
<name>A0A7Y9GGG9_9ACTN</name>
<evidence type="ECO:0000256" key="1">
    <source>
        <dbReference type="SAM" id="MobiDB-lite"/>
    </source>
</evidence>
<accession>A0A7Y9GGG9</accession>
<sequence length="181" mass="19281">MTDDHTQVGRNPQTDHETEQSALELESAVRSLNRAIGQTGGLAGPATVYAVLDAVHAAASSLDTLLLRLERFLARQHADGLLTHDHGAPLDEALDAFGRAVLHARHLGAGCGEAIDQARRAINHVHSNGLPFETGAPPSYDAAAEAVPTAPRRRAEPRARQPENGRPRTRWFGSSRKGAGA</sequence>
<reference evidence="2 3" key="1">
    <citation type="submission" date="2020-07" db="EMBL/GenBank/DDBJ databases">
        <title>Sequencing the genomes of 1000 actinobacteria strains.</title>
        <authorList>
            <person name="Klenk H.-P."/>
        </authorList>
    </citation>
    <scope>NUCLEOTIDE SEQUENCE [LARGE SCALE GENOMIC DNA]</scope>
    <source>
        <strain evidence="2 3">DSM 43461</strain>
    </source>
</reference>
<keyword evidence="2" id="KW-0269">Exonuclease</keyword>
<organism evidence="2 3">
    <name type="scientific">Actinomadura citrea</name>
    <dbReference type="NCBI Taxonomy" id="46158"/>
    <lineage>
        <taxon>Bacteria</taxon>
        <taxon>Bacillati</taxon>
        <taxon>Actinomycetota</taxon>
        <taxon>Actinomycetes</taxon>
        <taxon>Streptosporangiales</taxon>
        <taxon>Thermomonosporaceae</taxon>
        <taxon>Actinomadura</taxon>
    </lineage>
</organism>
<feature type="compositionally biased region" description="Basic and acidic residues" evidence="1">
    <location>
        <begin position="153"/>
        <end position="166"/>
    </location>
</feature>
<dbReference type="GO" id="GO:0004527">
    <property type="term" value="F:exonuclease activity"/>
    <property type="evidence" value="ECO:0007669"/>
    <property type="project" value="UniProtKB-KW"/>
</dbReference>
<feature type="compositionally biased region" description="Basic and acidic residues" evidence="1">
    <location>
        <begin position="1"/>
        <end position="19"/>
    </location>
</feature>
<gene>
    <name evidence="2" type="ORF">BJ999_006359</name>
</gene>
<keyword evidence="2" id="KW-0540">Nuclease</keyword>
<dbReference type="AlphaFoldDB" id="A0A7Y9GGG9"/>
<protein>
    <submittedName>
        <fullName evidence="2">Exonuclease VII small subunit</fullName>
    </submittedName>
</protein>
<evidence type="ECO:0000313" key="2">
    <source>
        <dbReference type="EMBL" id="NYE16063.1"/>
    </source>
</evidence>
<dbReference type="EMBL" id="JACCBT010000001">
    <property type="protein sequence ID" value="NYE16063.1"/>
    <property type="molecule type" value="Genomic_DNA"/>
</dbReference>
<dbReference type="RefSeq" id="WP_179836665.1">
    <property type="nucleotide sequence ID" value="NZ_BMRD01000009.1"/>
</dbReference>
<feature type="region of interest" description="Disordered" evidence="1">
    <location>
        <begin position="129"/>
        <end position="181"/>
    </location>
</feature>
<keyword evidence="2" id="KW-0378">Hydrolase</keyword>
<evidence type="ECO:0000313" key="3">
    <source>
        <dbReference type="Proteomes" id="UP000591272"/>
    </source>
</evidence>
<comment type="caution">
    <text evidence="2">The sequence shown here is derived from an EMBL/GenBank/DDBJ whole genome shotgun (WGS) entry which is preliminary data.</text>
</comment>
<keyword evidence="3" id="KW-1185">Reference proteome</keyword>